<protein>
    <submittedName>
        <fullName evidence="1">Uncharacterized protein</fullName>
    </submittedName>
</protein>
<proteinExistence type="predicted"/>
<accession>A0ABQ7WIR9</accession>
<evidence type="ECO:0000313" key="2">
    <source>
        <dbReference type="Proteomes" id="UP000826656"/>
    </source>
</evidence>
<keyword evidence="2" id="KW-1185">Reference proteome</keyword>
<name>A0ABQ7WIR9_SOLTU</name>
<dbReference type="EMBL" id="JAIVGD010000001">
    <property type="protein sequence ID" value="KAH0780624.1"/>
    <property type="molecule type" value="Genomic_DNA"/>
</dbReference>
<organism evidence="1 2">
    <name type="scientific">Solanum tuberosum</name>
    <name type="common">Potato</name>
    <dbReference type="NCBI Taxonomy" id="4113"/>
    <lineage>
        <taxon>Eukaryota</taxon>
        <taxon>Viridiplantae</taxon>
        <taxon>Streptophyta</taxon>
        <taxon>Embryophyta</taxon>
        <taxon>Tracheophyta</taxon>
        <taxon>Spermatophyta</taxon>
        <taxon>Magnoliopsida</taxon>
        <taxon>eudicotyledons</taxon>
        <taxon>Gunneridae</taxon>
        <taxon>Pentapetalae</taxon>
        <taxon>asterids</taxon>
        <taxon>lamiids</taxon>
        <taxon>Solanales</taxon>
        <taxon>Solanaceae</taxon>
        <taxon>Solanoideae</taxon>
        <taxon>Solaneae</taxon>
        <taxon>Solanum</taxon>
    </lineage>
</organism>
<evidence type="ECO:0000313" key="1">
    <source>
        <dbReference type="EMBL" id="KAH0780624.1"/>
    </source>
</evidence>
<sequence length="74" mass="8376">MAIRPKREAVANRSHVGKGEVVEGAVVDYYEKLFKRKSGVEAYYGGFRVQSNRTGGEWLERAIEEKEGKRVAEC</sequence>
<comment type="caution">
    <text evidence="1">The sequence shown here is derived from an EMBL/GenBank/DDBJ whole genome shotgun (WGS) entry which is preliminary data.</text>
</comment>
<dbReference type="Proteomes" id="UP000826656">
    <property type="component" value="Unassembled WGS sequence"/>
</dbReference>
<gene>
    <name evidence="1" type="ORF">KY290_000222</name>
</gene>
<reference evidence="1 2" key="1">
    <citation type="journal article" date="2021" name="bioRxiv">
        <title>Chromosome-scale and haplotype-resolved genome assembly of a tetraploid potato cultivar.</title>
        <authorList>
            <person name="Sun H."/>
            <person name="Jiao W.-B."/>
            <person name="Krause K."/>
            <person name="Campoy J.A."/>
            <person name="Goel M."/>
            <person name="Folz-Donahue K."/>
            <person name="Kukat C."/>
            <person name="Huettel B."/>
            <person name="Schneeberger K."/>
        </authorList>
    </citation>
    <scope>NUCLEOTIDE SEQUENCE [LARGE SCALE GENOMIC DNA]</scope>
    <source>
        <strain evidence="1">SolTubOtavaFocal</strain>
        <tissue evidence="1">Leaves</tissue>
    </source>
</reference>